<evidence type="ECO:0000313" key="7">
    <source>
        <dbReference type="EMBL" id="SUZ89228.1"/>
    </source>
</evidence>
<gene>
    <name evidence="7" type="ORF">METZ01_LOCUS42082</name>
</gene>
<evidence type="ECO:0000256" key="3">
    <source>
        <dbReference type="ARBA" id="ARBA00022801"/>
    </source>
</evidence>
<dbReference type="HAMAP" id="MF_00378">
    <property type="entry name" value="Exonuc_7_L"/>
    <property type="match status" value="1"/>
</dbReference>
<dbReference type="Pfam" id="PF13742">
    <property type="entry name" value="tRNA_anti_2"/>
    <property type="match status" value="1"/>
</dbReference>
<name>A0A381RE46_9ZZZZ</name>
<feature type="non-terminal residue" evidence="7">
    <location>
        <position position="1"/>
    </location>
</feature>
<keyword evidence="2" id="KW-0540">Nuclease</keyword>
<dbReference type="NCBIfam" id="TIGR00237">
    <property type="entry name" value="xseA"/>
    <property type="match status" value="1"/>
</dbReference>
<dbReference type="CDD" id="cd04489">
    <property type="entry name" value="ExoVII_LU_OBF"/>
    <property type="match status" value="1"/>
</dbReference>
<dbReference type="GO" id="GO:0003676">
    <property type="term" value="F:nucleic acid binding"/>
    <property type="evidence" value="ECO:0007669"/>
    <property type="project" value="InterPro"/>
</dbReference>
<dbReference type="PANTHER" id="PTHR30008">
    <property type="entry name" value="EXODEOXYRIBONUCLEASE 7 LARGE SUBUNIT"/>
    <property type="match status" value="1"/>
</dbReference>
<evidence type="ECO:0000256" key="1">
    <source>
        <dbReference type="ARBA" id="ARBA00022490"/>
    </source>
</evidence>
<dbReference type="InterPro" id="IPR025824">
    <property type="entry name" value="OB-fold_nuc-bd_dom"/>
</dbReference>
<evidence type="ECO:0000259" key="5">
    <source>
        <dbReference type="Pfam" id="PF02601"/>
    </source>
</evidence>
<dbReference type="InterPro" id="IPR003753">
    <property type="entry name" value="Exonuc_VII_L"/>
</dbReference>
<keyword evidence="1" id="KW-0963">Cytoplasm</keyword>
<dbReference type="EMBL" id="UINC01001810">
    <property type="protein sequence ID" value="SUZ89228.1"/>
    <property type="molecule type" value="Genomic_DNA"/>
</dbReference>
<evidence type="ECO:0000259" key="6">
    <source>
        <dbReference type="Pfam" id="PF13742"/>
    </source>
</evidence>
<sequence length="403" mass="45315">VNRDYQILSVSELTFQIKELMEGSFPSVWIEGEMSNFLHHRSGHMYFTLKDDGSELRSVMFRGNNQFLRFKPENGMKIVAQGKISVYEQRGQYQLMVQQMEPAGIGTLYLALEALKKQLSEEGLFDSEWKKEIPPFPKTVGIITSSSGAAIQDIIKVLGRRAPHVQLILRPTLVQGAEAAEEIVQAIEEFQSFQNVDVLIVGRGGGSLEDLWPFNEEKVARSIHACTIPIISAVGHETDISISDLVADVRAPTPSVAAELVSPSRENLIGDLEQIFFNLNRALEKQLQQKWQYLDHLTDRAVFQQPGREVVRKRDRLETAIHQLVQSAQYRVKMSQSQLEGAQEILAVLNPQNVLERGYSIAMTLPEREIIRSARALGAGDPFQVQTARGKFSAVKTNDMKEK</sequence>
<dbReference type="Pfam" id="PF02601">
    <property type="entry name" value="Exonuc_VII_L"/>
    <property type="match status" value="1"/>
</dbReference>
<protein>
    <submittedName>
        <fullName evidence="7">Uncharacterized protein</fullName>
    </submittedName>
</protein>
<accession>A0A381RE46</accession>
<dbReference type="GO" id="GO:0009318">
    <property type="term" value="C:exodeoxyribonuclease VII complex"/>
    <property type="evidence" value="ECO:0007669"/>
    <property type="project" value="InterPro"/>
</dbReference>
<dbReference type="GO" id="GO:0006308">
    <property type="term" value="P:DNA catabolic process"/>
    <property type="evidence" value="ECO:0007669"/>
    <property type="project" value="InterPro"/>
</dbReference>
<dbReference type="GO" id="GO:0008855">
    <property type="term" value="F:exodeoxyribonuclease VII activity"/>
    <property type="evidence" value="ECO:0007669"/>
    <property type="project" value="InterPro"/>
</dbReference>
<dbReference type="PANTHER" id="PTHR30008:SF0">
    <property type="entry name" value="EXODEOXYRIBONUCLEASE 7 LARGE SUBUNIT"/>
    <property type="match status" value="1"/>
</dbReference>
<evidence type="ECO:0000256" key="4">
    <source>
        <dbReference type="ARBA" id="ARBA00022839"/>
    </source>
</evidence>
<feature type="domain" description="Exonuclease VII large subunit C-terminal" evidence="5">
    <location>
        <begin position="124"/>
        <end position="344"/>
    </location>
</feature>
<keyword evidence="3" id="KW-0378">Hydrolase</keyword>
<feature type="domain" description="OB-fold nucleic acid binding" evidence="6">
    <location>
        <begin position="8"/>
        <end position="101"/>
    </location>
</feature>
<organism evidence="7">
    <name type="scientific">marine metagenome</name>
    <dbReference type="NCBI Taxonomy" id="408172"/>
    <lineage>
        <taxon>unclassified sequences</taxon>
        <taxon>metagenomes</taxon>
        <taxon>ecological metagenomes</taxon>
    </lineage>
</organism>
<dbReference type="AlphaFoldDB" id="A0A381RE46"/>
<keyword evidence="4" id="KW-0269">Exonuclease</keyword>
<evidence type="ECO:0000256" key="2">
    <source>
        <dbReference type="ARBA" id="ARBA00022722"/>
    </source>
</evidence>
<proteinExistence type="inferred from homology"/>
<reference evidence="7" key="1">
    <citation type="submission" date="2018-05" db="EMBL/GenBank/DDBJ databases">
        <authorList>
            <person name="Lanie J.A."/>
            <person name="Ng W.-L."/>
            <person name="Kazmierczak K.M."/>
            <person name="Andrzejewski T.M."/>
            <person name="Davidsen T.M."/>
            <person name="Wayne K.J."/>
            <person name="Tettelin H."/>
            <person name="Glass J.I."/>
            <person name="Rusch D."/>
            <person name="Podicherti R."/>
            <person name="Tsui H.-C.T."/>
            <person name="Winkler M.E."/>
        </authorList>
    </citation>
    <scope>NUCLEOTIDE SEQUENCE</scope>
</reference>
<dbReference type="InterPro" id="IPR020579">
    <property type="entry name" value="Exonuc_VII_lsu_C"/>
</dbReference>